<reference evidence="2" key="1">
    <citation type="journal article" date="2012" name="Microbiology">
        <title>Localization and molecular characterization of putative O antigen gene clusters of Providencia species.</title>
        <authorList>
            <person name="Ovchinnikova O.G."/>
            <person name="Liu B."/>
            <person name="Guo D."/>
            <person name="Kocharova N.A."/>
            <person name="Shashkov A.S."/>
            <person name="Chen M."/>
            <person name="Feng L."/>
            <person name="Rozalski A."/>
            <person name="Knirel Y.A."/>
            <person name="Wang L."/>
        </authorList>
    </citation>
    <scope>NUCLEOTIDE SEQUENCE</scope>
</reference>
<dbReference type="InterPro" id="IPR050177">
    <property type="entry name" value="Lipid_A_modif_metabolic_enz"/>
</dbReference>
<proteinExistence type="predicted"/>
<dbReference type="EMBL" id="HM583639">
    <property type="protein sequence ID" value="AEB61496.1"/>
    <property type="molecule type" value="Genomic_DNA"/>
</dbReference>
<dbReference type="InterPro" id="IPR001509">
    <property type="entry name" value="Epimerase_deHydtase"/>
</dbReference>
<accession>F8RBY9</accession>
<dbReference type="Pfam" id="PF01370">
    <property type="entry name" value="Epimerase"/>
    <property type="match status" value="1"/>
</dbReference>
<protein>
    <submittedName>
        <fullName evidence="2">Tll</fullName>
    </submittedName>
</protein>
<dbReference type="PANTHER" id="PTHR43245">
    <property type="entry name" value="BIFUNCTIONAL POLYMYXIN RESISTANCE PROTEIN ARNA"/>
    <property type="match status" value="1"/>
</dbReference>
<organism evidence="2">
    <name type="scientific">Providencia alcalifaciens</name>
    <dbReference type="NCBI Taxonomy" id="126385"/>
    <lineage>
        <taxon>Bacteria</taxon>
        <taxon>Pseudomonadati</taxon>
        <taxon>Pseudomonadota</taxon>
        <taxon>Gammaproteobacteria</taxon>
        <taxon>Enterobacterales</taxon>
        <taxon>Morganellaceae</taxon>
        <taxon>Providencia</taxon>
    </lineage>
</organism>
<evidence type="ECO:0000259" key="1">
    <source>
        <dbReference type="Pfam" id="PF01370"/>
    </source>
</evidence>
<dbReference type="CDD" id="cd08946">
    <property type="entry name" value="SDR_e"/>
    <property type="match status" value="1"/>
</dbReference>
<name>F8RBY9_9GAMM</name>
<dbReference type="Gene3D" id="3.40.50.720">
    <property type="entry name" value="NAD(P)-binding Rossmann-like Domain"/>
    <property type="match status" value="1"/>
</dbReference>
<dbReference type="AlphaFoldDB" id="F8RBY9"/>
<dbReference type="SUPFAM" id="SSF51735">
    <property type="entry name" value="NAD(P)-binding Rossmann-fold domains"/>
    <property type="match status" value="1"/>
</dbReference>
<dbReference type="InterPro" id="IPR036291">
    <property type="entry name" value="NAD(P)-bd_dom_sf"/>
</dbReference>
<evidence type="ECO:0000313" key="2">
    <source>
        <dbReference type="EMBL" id="AEB61496.1"/>
    </source>
</evidence>
<gene>
    <name evidence="2" type="primary">tll</name>
</gene>
<sequence length="279" mass="32067">MNKFTIIGGYGFIGSEIVNFLKEKNAHIFIPQKDDDKLFRDELGTIIYCAGYGDCINDPFKVLESNTILLSRILKKSNFDKLIYISSTRIYMENNSSDESSNFIIDRNDSRKLFNLTKLVSEELCLLSNRNVIIVRPSNVYGLAISSPLFLPSIVRDAILKSEVNMYVSPTYEKDYIYVKDVADAIYKLAIIENPKNKIYNLASGENTNAQQIANVLSTETGCKVFWHEQDKMDDNFPVTNIESIKVEINFDPKSVLVMMKQMIKDYLVHYRKDKENEE</sequence>
<feature type="domain" description="NAD-dependent epimerase/dehydratase" evidence="1">
    <location>
        <begin position="5"/>
        <end position="203"/>
    </location>
</feature>